<feature type="transmembrane region" description="Helical" evidence="7">
    <location>
        <begin position="109"/>
        <end position="137"/>
    </location>
</feature>
<feature type="transmembrane region" description="Helical" evidence="7">
    <location>
        <begin position="77"/>
        <end position="97"/>
    </location>
</feature>
<evidence type="ECO:0000256" key="6">
    <source>
        <dbReference type="ARBA" id="ARBA00023136"/>
    </source>
</evidence>
<keyword evidence="6 7" id="KW-0472">Membrane</keyword>
<evidence type="ECO:0000256" key="5">
    <source>
        <dbReference type="ARBA" id="ARBA00022989"/>
    </source>
</evidence>
<sequence>MYTNIRGKDKYISLFVLLTVPTILMILFVVYPLINLIYLSFVSWDGIHSVKKFVGIYNFQKFFTDGGVALSSLKNNALYFFFHLIFIPIEIFLAYQLDKGIRNGNFYKILILVPYIVNGVAVSYMFSSVFSPMIGAVDMTFKVLGIESSIRWLSDPAIVNFVLVAVSIWRFSGFHIILFYVALQSISRELYDAAKIDGAGEMNQFRYIVIPGIILVIELVLFMNMRGAMQQFDIPFVMTGGGPGFASTTFTLHTLNTAFLYNDYGLASAMAVLLIIMIIGFSKIQDMIVRARVH</sequence>
<keyword evidence="4 7" id="KW-0812">Transmembrane</keyword>
<evidence type="ECO:0000256" key="2">
    <source>
        <dbReference type="ARBA" id="ARBA00022448"/>
    </source>
</evidence>
<feature type="transmembrane region" description="Helical" evidence="7">
    <location>
        <begin position="157"/>
        <end position="183"/>
    </location>
</feature>
<dbReference type="GO" id="GO:0005886">
    <property type="term" value="C:plasma membrane"/>
    <property type="evidence" value="ECO:0007669"/>
    <property type="project" value="UniProtKB-SubCell"/>
</dbReference>
<dbReference type="Pfam" id="PF00528">
    <property type="entry name" value="BPD_transp_1"/>
    <property type="match status" value="1"/>
</dbReference>
<comment type="similarity">
    <text evidence="7">Belongs to the binding-protein-dependent transport system permease family.</text>
</comment>
<evidence type="ECO:0000256" key="1">
    <source>
        <dbReference type="ARBA" id="ARBA00004651"/>
    </source>
</evidence>
<dbReference type="OrthoDB" id="145927at2"/>
<evidence type="ECO:0000256" key="4">
    <source>
        <dbReference type="ARBA" id="ARBA00022692"/>
    </source>
</evidence>
<feature type="transmembrane region" description="Helical" evidence="7">
    <location>
        <begin position="12"/>
        <end position="34"/>
    </location>
</feature>
<feature type="transmembrane region" description="Helical" evidence="7">
    <location>
        <begin position="204"/>
        <end position="223"/>
    </location>
</feature>
<dbReference type="Proteomes" id="UP000324209">
    <property type="component" value="Chromosome"/>
</dbReference>
<keyword evidence="5 7" id="KW-1133">Transmembrane helix</keyword>
<dbReference type="PROSITE" id="PS50928">
    <property type="entry name" value="ABC_TM1"/>
    <property type="match status" value="1"/>
</dbReference>
<organism evidence="9 10">
    <name type="scientific">Oceanispirochaeta crateris</name>
    <dbReference type="NCBI Taxonomy" id="2518645"/>
    <lineage>
        <taxon>Bacteria</taxon>
        <taxon>Pseudomonadati</taxon>
        <taxon>Spirochaetota</taxon>
        <taxon>Spirochaetia</taxon>
        <taxon>Spirochaetales</taxon>
        <taxon>Spirochaetaceae</taxon>
        <taxon>Oceanispirochaeta</taxon>
    </lineage>
</organism>
<dbReference type="InterPro" id="IPR000515">
    <property type="entry name" value="MetI-like"/>
</dbReference>
<name>A0A5C1QNN1_9SPIO</name>
<dbReference type="InterPro" id="IPR035906">
    <property type="entry name" value="MetI-like_sf"/>
</dbReference>
<evidence type="ECO:0000313" key="10">
    <source>
        <dbReference type="Proteomes" id="UP000324209"/>
    </source>
</evidence>
<keyword evidence="2 7" id="KW-0813">Transport</keyword>
<dbReference type="PANTHER" id="PTHR43227">
    <property type="entry name" value="BLL4140 PROTEIN"/>
    <property type="match status" value="1"/>
</dbReference>
<dbReference type="PANTHER" id="PTHR43227:SF11">
    <property type="entry name" value="BLL4140 PROTEIN"/>
    <property type="match status" value="1"/>
</dbReference>
<evidence type="ECO:0000256" key="3">
    <source>
        <dbReference type="ARBA" id="ARBA00022475"/>
    </source>
</evidence>
<dbReference type="InterPro" id="IPR050809">
    <property type="entry name" value="UgpAE/MalFG_permease"/>
</dbReference>
<evidence type="ECO:0000313" key="9">
    <source>
        <dbReference type="EMBL" id="QEN08948.1"/>
    </source>
</evidence>
<dbReference type="CDD" id="cd06261">
    <property type="entry name" value="TM_PBP2"/>
    <property type="match status" value="1"/>
</dbReference>
<dbReference type="AlphaFoldDB" id="A0A5C1QNN1"/>
<accession>A0A5C1QNN1</accession>
<dbReference type="GO" id="GO:0055085">
    <property type="term" value="P:transmembrane transport"/>
    <property type="evidence" value="ECO:0007669"/>
    <property type="project" value="InterPro"/>
</dbReference>
<dbReference type="EMBL" id="CP036150">
    <property type="protein sequence ID" value="QEN08948.1"/>
    <property type="molecule type" value="Genomic_DNA"/>
</dbReference>
<dbReference type="RefSeq" id="WP_149487027.1">
    <property type="nucleotide sequence ID" value="NZ_CP036150.1"/>
</dbReference>
<feature type="domain" description="ABC transmembrane type-1" evidence="8">
    <location>
        <begin position="72"/>
        <end position="285"/>
    </location>
</feature>
<dbReference type="KEGG" id="ock:EXM22_13450"/>
<comment type="subcellular location">
    <subcellularLocation>
        <location evidence="1 7">Cell membrane</location>
        <topology evidence="1 7">Multi-pass membrane protein</topology>
    </subcellularLocation>
</comment>
<dbReference type="SUPFAM" id="SSF161098">
    <property type="entry name" value="MetI-like"/>
    <property type="match status" value="1"/>
</dbReference>
<protein>
    <submittedName>
        <fullName evidence="9">Sugar ABC transporter permease</fullName>
    </submittedName>
</protein>
<feature type="transmembrane region" description="Helical" evidence="7">
    <location>
        <begin position="264"/>
        <end position="282"/>
    </location>
</feature>
<keyword evidence="3" id="KW-1003">Cell membrane</keyword>
<proteinExistence type="inferred from homology"/>
<keyword evidence="10" id="KW-1185">Reference proteome</keyword>
<reference evidence="9 10" key="1">
    <citation type="submission" date="2019-02" db="EMBL/GenBank/DDBJ databases">
        <title>Complete Genome Sequence and Methylome Analysis of free living Spirochaetas.</title>
        <authorList>
            <person name="Fomenkov A."/>
            <person name="Dubinina G."/>
            <person name="Leshcheva N."/>
            <person name="Mikheeva N."/>
            <person name="Grabovich M."/>
            <person name="Vincze T."/>
            <person name="Roberts R.J."/>
        </authorList>
    </citation>
    <scope>NUCLEOTIDE SEQUENCE [LARGE SCALE GENOMIC DNA]</scope>
    <source>
        <strain evidence="9 10">K2</strain>
    </source>
</reference>
<evidence type="ECO:0000259" key="8">
    <source>
        <dbReference type="PROSITE" id="PS50928"/>
    </source>
</evidence>
<evidence type="ECO:0000256" key="7">
    <source>
        <dbReference type="RuleBase" id="RU363032"/>
    </source>
</evidence>
<dbReference type="Gene3D" id="1.10.3720.10">
    <property type="entry name" value="MetI-like"/>
    <property type="match status" value="1"/>
</dbReference>
<gene>
    <name evidence="9" type="ORF">EXM22_13450</name>
</gene>